<dbReference type="OrthoDB" id="2986852at2"/>
<dbReference type="CDD" id="cd00093">
    <property type="entry name" value="HTH_XRE"/>
    <property type="match status" value="1"/>
</dbReference>
<dbReference type="GO" id="GO:0003677">
    <property type="term" value="F:DNA binding"/>
    <property type="evidence" value="ECO:0007669"/>
    <property type="project" value="UniProtKB-KW"/>
</dbReference>
<reference evidence="3 4" key="1">
    <citation type="submission" date="2016-10" db="EMBL/GenBank/DDBJ databases">
        <authorList>
            <person name="de Groot N.N."/>
        </authorList>
    </citation>
    <scope>NUCLEOTIDE SEQUENCE [LARGE SCALE GENOMIC DNA]</scope>
    <source>
        <strain evidence="3 4">DSM 8512</strain>
    </source>
</reference>
<sequence length="113" mass="12555">MDKDLKRFIAGQLRAYRRAAKLNQAELAERIDRTSEAISNIERGKSLPALDTLMAISQTLGVPIREFFPDQGFDDDKSPNRLRLEAEAQASLRSLSDERAKIALAQLKALASA</sequence>
<evidence type="ECO:0000259" key="2">
    <source>
        <dbReference type="PROSITE" id="PS50943"/>
    </source>
</evidence>
<dbReference type="InterPro" id="IPR001387">
    <property type="entry name" value="Cro/C1-type_HTH"/>
</dbReference>
<dbReference type="RefSeq" id="WP_090611334.1">
    <property type="nucleotide sequence ID" value="NZ_CP067124.1"/>
</dbReference>
<dbReference type="SUPFAM" id="SSF47413">
    <property type="entry name" value="lambda repressor-like DNA-binding domains"/>
    <property type="match status" value="1"/>
</dbReference>
<feature type="domain" description="HTH cro/C1-type" evidence="2">
    <location>
        <begin position="13"/>
        <end position="67"/>
    </location>
</feature>
<gene>
    <name evidence="3" type="ORF">SAMN04489859_1008141</name>
</gene>
<dbReference type="InterPro" id="IPR010982">
    <property type="entry name" value="Lambda_DNA-bd_dom_sf"/>
</dbReference>
<evidence type="ECO:0000313" key="3">
    <source>
        <dbReference type="EMBL" id="SEN51749.1"/>
    </source>
</evidence>
<dbReference type="PROSITE" id="PS50943">
    <property type="entry name" value="HTH_CROC1"/>
    <property type="match status" value="1"/>
</dbReference>
<dbReference type="Proteomes" id="UP000199054">
    <property type="component" value="Unassembled WGS sequence"/>
</dbReference>
<organism evidence="3 4">
    <name type="scientific">Paracoccus alcaliphilus</name>
    <dbReference type="NCBI Taxonomy" id="34002"/>
    <lineage>
        <taxon>Bacteria</taxon>
        <taxon>Pseudomonadati</taxon>
        <taxon>Pseudomonadota</taxon>
        <taxon>Alphaproteobacteria</taxon>
        <taxon>Rhodobacterales</taxon>
        <taxon>Paracoccaceae</taxon>
        <taxon>Paracoccus</taxon>
    </lineage>
</organism>
<dbReference type="Pfam" id="PF01381">
    <property type="entry name" value="HTH_3"/>
    <property type="match status" value="1"/>
</dbReference>
<keyword evidence="4" id="KW-1185">Reference proteome</keyword>
<dbReference type="EMBL" id="FODE01000008">
    <property type="protein sequence ID" value="SEN51749.1"/>
    <property type="molecule type" value="Genomic_DNA"/>
</dbReference>
<dbReference type="PANTHER" id="PTHR46797:SF1">
    <property type="entry name" value="METHYLPHOSPHONATE SYNTHASE"/>
    <property type="match status" value="1"/>
</dbReference>
<dbReference type="PANTHER" id="PTHR46797">
    <property type="entry name" value="HTH-TYPE TRANSCRIPTIONAL REGULATOR"/>
    <property type="match status" value="1"/>
</dbReference>
<dbReference type="Gene3D" id="1.10.260.40">
    <property type="entry name" value="lambda repressor-like DNA-binding domains"/>
    <property type="match status" value="1"/>
</dbReference>
<protein>
    <submittedName>
        <fullName evidence="3">DNA-binding transcriptional regulator, XRE-family HTH domain</fullName>
    </submittedName>
</protein>
<evidence type="ECO:0000313" key="4">
    <source>
        <dbReference type="Proteomes" id="UP000199054"/>
    </source>
</evidence>
<name>A0A1H8H6Y2_9RHOB</name>
<keyword evidence="1 3" id="KW-0238">DNA-binding</keyword>
<dbReference type="STRING" id="34002.SAMN04489859_1008141"/>
<evidence type="ECO:0000256" key="1">
    <source>
        <dbReference type="ARBA" id="ARBA00023125"/>
    </source>
</evidence>
<proteinExistence type="predicted"/>
<dbReference type="InterPro" id="IPR050807">
    <property type="entry name" value="TransReg_Diox_bact_type"/>
</dbReference>
<dbReference type="AlphaFoldDB" id="A0A1H8H6Y2"/>
<dbReference type="GO" id="GO:0003700">
    <property type="term" value="F:DNA-binding transcription factor activity"/>
    <property type="evidence" value="ECO:0007669"/>
    <property type="project" value="TreeGrafter"/>
</dbReference>
<dbReference type="SMART" id="SM00530">
    <property type="entry name" value="HTH_XRE"/>
    <property type="match status" value="1"/>
</dbReference>
<dbReference type="GO" id="GO:0005829">
    <property type="term" value="C:cytosol"/>
    <property type="evidence" value="ECO:0007669"/>
    <property type="project" value="TreeGrafter"/>
</dbReference>
<accession>A0A1H8H6Y2</accession>